<sequence length="801" mass="90524">MNKPEDHIYIESRLGFSEIRSRLQSECFTPVGQELALKDFFCKDVETIRKELLLTNEMKYICEYQNGVPALAFDDFRDDLLRIRIAGTMAEIPVLQSIAFIIDKLSDLRSIFSLQEEKTPLLKEMITTHVFDASLAVRIYEVIDENGEVRSTASERLSEIRKEISGQRRKIERTIQSMLKNLKDKGLVEEEVNLSIRGGRLVIPVHASKKRMVKGVVLDESATGQTVFIEPIEIFELNNDIQDLEFEEKREIVKILTALADRIRPQIQEILGHIDFLGIIDFLNGKAKLALLHNAVMPVIPEERRMTIMQGRHPVLEESLKKSGRKIVPLELELGPEHRMIIISGPNAGGKSVAMKTTGLLQYMFQCGFLVPAAEGTVLYPFDKILADIGDQQSIENDLSTYSSHLLNMKQFMEQGSKSTFVLIDEFGSGTEPESGGAIAEAVLEVLNEKGVYGVITTHYFNLKMFAANHEGVINGAMLFDNEKLKPLYRLQTGKPGSSFAIEIASSIGLPEKVISDASSRIGKGRIEMEKMIQDLENEKAKIDDRRRQLAVAEDFVSELIEKYNRLNKSIVEKRDRIIAKAENEAKNILSESNALIERTIREIKQHQAEKEKVKEIRSEFEKKASSLKKTKEKPIEPLPLKKTETQSVQPPKPLKAGDHVRLDEGSETGVVTEIKSRKVKVQFEMAVLTVDAARLSVVQIQKQKTHQTSKKVNLVSEKKETVYQLDFRGMSAIDAITELDKFLDDALLTGVRSFSILHGKGFGILRKEIRNHLRQYKDMLEFCDAPLQFGGEGITEVRFL</sequence>
<feature type="compositionally biased region" description="Basic and acidic residues" evidence="8">
    <location>
        <begin position="633"/>
        <end position="645"/>
    </location>
</feature>
<keyword evidence="6" id="KW-0238">DNA-binding</keyword>
<dbReference type="PROSITE" id="PS00486">
    <property type="entry name" value="DNA_MISMATCH_REPAIR_2"/>
    <property type="match status" value="1"/>
</dbReference>
<dbReference type="InterPro" id="IPR007696">
    <property type="entry name" value="DNA_mismatch_repair_MutS_core"/>
</dbReference>
<dbReference type="InterPro" id="IPR005747">
    <property type="entry name" value="MutS2"/>
</dbReference>
<dbReference type="PIRSF" id="PIRSF005814">
    <property type="entry name" value="MutS_YshD"/>
    <property type="match status" value="1"/>
</dbReference>
<feature type="coiled-coil region" evidence="7">
    <location>
        <begin position="526"/>
        <end position="624"/>
    </location>
</feature>
<dbReference type="SMART" id="SM00463">
    <property type="entry name" value="SMR"/>
    <property type="match status" value="1"/>
</dbReference>
<evidence type="ECO:0000256" key="4">
    <source>
        <dbReference type="ARBA" id="ARBA00022840"/>
    </source>
</evidence>
<dbReference type="FunFam" id="3.40.50.300:FF:000830">
    <property type="entry name" value="Endonuclease MutS2"/>
    <property type="match status" value="1"/>
</dbReference>
<dbReference type="EC" id="3.1.-.-" evidence="10"/>
<keyword evidence="10" id="KW-0540">Nuclease</keyword>
<dbReference type="HAMAP" id="MF_00092">
    <property type="entry name" value="MutS2"/>
    <property type="match status" value="1"/>
</dbReference>
<dbReference type="SUPFAM" id="SSF52540">
    <property type="entry name" value="P-loop containing nucleoside triphosphate hydrolases"/>
    <property type="match status" value="1"/>
</dbReference>
<reference evidence="10" key="1">
    <citation type="submission" date="2019-08" db="EMBL/GenBank/DDBJ databases">
        <authorList>
            <person name="Kucharzyk K."/>
            <person name="Murdoch R.W."/>
            <person name="Higgins S."/>
            <person name="Loffler F."/>
        </authorList>
    </citation>
    <scope>NUCLEOTIDE SEQUENCE</scope>
</reference>
<keyword evidence="2" id="KW-0547">Nucleotide-binding</keyword>
<dbReference type="EMBL" id="VSSQ01000999">
    <property type="protein sequence ID" value="MPM03987.1"/>
    <property type="molecule type" value="Genomic_DNA"/>
</dbReference>
<dbReference type="InterPro" id="IPR036063">
    <property type="entry name" value="Smr_dom_sf"/>
</dbReference>
<evidence type="ECO:0000256" key="2">
    <source>
        <dbReference type="ARBA" id="ARBA00022741"/>
    </source>
</evidence>
<keyword evidence="7" id="KW-0175">Coiled coil</keyword>
<evidence type="ECO:0000256" key="5">
    <source>
        <dbReference type="ARBA" id="ARBA00022884"/>
    </source>
</evidence>
<keyword evidence="4" id="KW-0067">ATP-binding</keyword>
<keyword evidence="10" id="KW-0255">Endonuclease</keyword>
<organism evidence="10">
    <name type="scientific">bioreactor metagenome</name>
    <dbReference type="NCBI Taxonomy" id="1076179"/>
    <lineage>
        <taxon>unclassified sequences</taxon>
        <taxon>metagenomes</taxon>
        <taxon>ecological metagenomes</taxon>
    </lineage>
</organism>
<dbReference type="GO" id="GO:0019843">
    <property type="term" value="F:rRNA binding"/>
    <property type="evidence" value="ECO:0007669"/>
    <property type="project" value="UniProtKB-KW"/>
</dbReference>
<dbReference type="PROSITE" id="PS50828">
    <property type="entry name" value="SMR"/>
    <property type="match status" value="1"/>
</dbReference>
<dbReference type="Pfam" id="PF01713">
    <property type="entry name" value="Smr"/>
    <property type="match status" value="1"/>
</dbReference>
<feature type="domain" description="Smr" evidence="9">
    <location>
        <begin position="726"/>
        <end position="801"/>
    </location>
</feature>
<accession>A0A644WK74</accession>
<keyword evidence="3 10" id="KW-0378">Hydrolase</keyword>
<dbReference type="InterPro" id="IPR000432">
    <property type="entry name" value="DNA_mismatch_repair_MutS_C"/>
</dbReference>
<dbReference type="Gene3D" id="3.40.50.300">
    <property type="entry name" value="P-loop containing nucleotide triphosphate hydrolases"/>
    <property type="match status" value="1"/>
</dbReference>
<dbReference type="SUPFAM" id="SSF48334">
    <property type="entry name" value="DNA repair protein MutS, domain III"/>
    <property type="match status" value="1"/>
</dbReference>
<dbReference type="GO" id="GO:0030983">
    <property type="term" value="F:mismatched DNA binding"/>
    <property type="evidence" value="ECO:0007669"/>
    <property type="project" value="InterPro"/>
</dbReference>
<dbReference type="GO" id="GO:0006298">
    <property type="term" value="P:mismatch repair"/>
    <property type="evidence" value="ECO:0007669"/>
    <property type="project" value="InterPro"/>
</dbReference>
<dbReference type="GO" id="GO:0005524">
    <property type="term" value="F:ATP binding"/>
    <property type="evidence" value="ECO:0007669"/>
    <property type="project" value="UniProtKB-KW"/>
</dbReference>
<dbReference type="InterPro" id="IPR002625">
    <property type="entry name" value="Smr_dom"/>
</dbReference>
<evidence type="ECO:0000259" key="9">
    <source>
        <dbReference type="PROSITE" id="PS50828"/>
    </source>
</evidence>
<evidence type="ECO:0000256" key="6">
    <source>
        <dbReference type="ARBA" id="ARBA00023125"/>
    </source>
</evidence>
<evidence type="ECO:0000313" key="10">
    <source>
        <dbReference type="EMBL" id="MPM03987.1"/>
    </source>
</evidence>
<dbReference type="SUPFAM" id="SSF160443">
    <property type="entry name" value="SMR domain-like"/>
    <property type="match status" value="1"/>
</dbReference>
<evidence type="ECO:0000256" key="1">
    <source>
        <dbReference type="ARBA" id="ARBA00022730"/>
    </source>
</evidence>
<evidence type="ECO:0000256" key="7">
    <source>
        <dbReference type="SAM" id="Coils"/>
    </source>
</evidence>
<dbReference type="SMART" id="SM00533">
    <property type="entry name" value="MUTSd"/>
    <property type="match status" value="1"/>
</dbReference>
<dbReference type="AlphaFoldDB" id="A0A644WK74"/>
<dbReference type="Pfam" id="PF00488">
    <property type="entry name" value="MutS_V"/>
    <property type="match status" value="1"/>
</dbReference>
<dbReference type="PANTHER" id="PTHR48466">
    <property type="entry name" value="OS10G0509000 PROTEIN-RELATED"/>
    <property type="match status" value="1"/>
</dbReference>
<gene>
    <name evidence="10" type="primary">mutS2_20</name>
    <name evidence="10" type="ORF">SDC9_50254</name>
</gene>
<comment type="caution">
    <text evidence="10">The sequence shown here is derived from an EMBL/GenBank/DDBJ whole genome shotgun (WGS) entry which is preliminary data.</text>
</comment>
<keyword evidence="1" id="KW-0699">rRNA-binding</keyword>
<name>A0A644WK74_9ZZZZ</name>
<dbReference type="PANTHER" id="PTHR48466:SF2">
    <property type="entry name" value="OS10G0509000 PROTEIN"/>
    <property type="match status" value="1"/>
</dbReference>
<dbReference type="InterPro" id="IPR027417">
    <property type="entry name" value="P-loop_NTPase"/>
</dbReference>
<evidence type="ECO:0000256" key="8">
    <source>
        <dbReference type="SAM" id="MobiDB-lite"/>
    </source>
</evidence>
<dbReference type="GO" id="GO:0016887">
    <property type="term" value="F:ATP hydrolysis activity"/>
    <property type="evidence" value="ECO:0007669"/>
    <property type="project" value="InterPro"/>
</dbReference>
<dbReference type="GO" id="GO:0045910">
    <property type="term" value="P:negative regulation of DNA recombination"/>
    <property type="evidence" value="ECO:0007669"/>
    <property type="project" value="InterPro"/>
</dbReference>
<dbReference type="SMART" id="SM00534">
    <property type="entry name" value="MUTSac"/>
    <property type="match status" value="1"/>
</dbReference>
<evidence type="ECO:0000256" key="3">
    <source>
        <dbReference type="ARBA" id="ARBA00022801"/>
    </source>
</evidence>
<dbReference type="Gene3D" id="3.30.1370.110">
    <property type="match status" value="1"/>
</dbReference>
<dbReference type="NCBIfam" id="TIGR01069">
    <property type="entry name" value="mutS2"/>
    <property type="match status" value="1"/>
</dbReference>
<keyword evidence="5" id="KW-0694">RNA-binding</keyword>
<dbReference type="GO" id="GO:0140664">
    <property type="term" value="F:ATP-dependent DNA damage sensor activity"/>
    <property type="evidence" value="ECO:0007669"/>
    <property type="project" value="InterPro"/>
</dbReference>
<protein>
    <submittedName>
        <fullName evidence="10">Endonuclease MutS2</fullName>
        <ecNumber evidence="10">3.1.-.-</ecNumber>
    </submittedName>
</protein>
<proteinExistence type="inferred from homology"/>
<feature type="region of interest" description="Disordered" evidence="8">
    <location>
        <begin position="624"/>
        <end position="660"/>
    </location>
</feature>
<dbReference type="GO" id="GO:0004519">
    <property type="term" value="F:endonuclease activity"/>
    <property type="evidence" value="ECO:0007669"/>
    <property type="project" value="UniProtKB-KW"/>
</dbReference>
<dbReference type="InterPro" id="IPR036187">
    <property type="entry name" value="DNA_mismatch_repair_MutS_sf"/>
</dbReference>
<dbReference type="InterPro" id="IPR045076">
    <property type="entry name" value="MutS"/>
</dbReference>